<dbReference type="SUPFAM" id="SSF52540">
    <property type="entry name" value="P-loop containing nucleoside triphosphate hydrolases"/>
    <property type="match status" value="1"/>
</dbReference>
<dbReference type="Gramene" id="AUR62021719-RA">
    <property type="protein sequence ID" value="AUR62021719-RA:cds"/>
    <property type="gene ID" value="AUR62021719"/>
</dbReference>
<gene>
    <name evidence="10" type="primary">LOC110726489</name>
</gene>
<dbReference type="GO" id="GO:0140359">
    <property type="term" value="F:ABC-type transporter activity"/>
    <property type="evidence" value="ECO:0007669"/>
    <property type="project" value="InterPro"/>
</dbReference>
<reference evidence="10" key="2">
    <citation type="submission" date="2021-03" db="UniProtKB">
        <authorList>
            <consortium name="EnsemblPlants"/>
        </authorList>
    </citation>
    <scope>IDENTIFICATION</scope>
</reference>
<reference evidence="10" key="1">
    <citation type="journal article" date="2017" name="Nature">
        <title>The genome of Chenopodium quinoa.</title>
        <authorList>
            <person name="Jarvis D.E."/>
            <person name="Ho Y.S."/>
            <person name="Lightfoot D.J."/>
            <person name="Schmoeckel S.M."/>
            <person name="Li B."/>
            <person name="Borm T.J.A."/>
            <person name="Ohyanagi H."/>
            <person name="Mineta K."/>
            <person name="Michell C.T."/>
            <person name="Saber N."/>
            <person name="Kharbatia N.M."/>
            <person name="Rupper R.R."/>
            <person name="Sharp A.R."/>
            <person name="Dally N."/>
            <person name="Boughton B.A."/>
            <person name="Woo Y.H."/>
            <person name="Gao G."/>
            <person name="Schijlen E.G.W.M."/>
            <person name="Guo X."/>
            <person name="Momin A.A."/>
            <person name="Negrao S."/>
            <person name="Al-Babili S."/>
            <person name="Gehring C."/>
            <person name="Roessner U."/>
            <person name="Jung C."/>
            <person name="Murphy K."/>
            <person name="Arold S.T."/>
            <person name="Gojobori T."/>
            <person name="van der Linden C.G."/>
            <person name="van Loo E.N."/>
            <person name="Jellen E.N."/>
            <person name="Maughan P.J."/>
            <person name="Tester M."/>
        </authorList>
    </citation>
    <scope>NUCLEOTIDE SEQUENCE [LARGE SCALE GENOMIC DNA]</scope>
    <source>
        <strain evidence="10">cv. PI 614886</strain>
    </source>
</reference>
<feature type="transmembrane region" description="Helical" evidence="8">
    <location>
        <begin position="291"/>
        <end position="316"/>
    </location>
</feature>
<evidence type="ECO:0000256" key="7">
    <source>
        <dbReference type="ARBA" id="ARBA00023136"/>
    </source>
</evidence>
<name>A0A803M187_CHEQI</name>
<evidence type="ECO:0000256" key="5">
    <source>
        <dbReference type="ARBA" id="ARBA00022840"/>
    </source>
</evidence>
<proteinExistence type="inferred from homology"/>
<protein>
    <recommendedName>
        <fullName evidence="9">ABC transporter domain-containing protein</fullName>
    </recommendedName>
</protein>
<keyword evidence="7 8" id="KW-0472">Membrane</keyword>
<dbReference type="Proteomes" id="UP000596660">
    <property type="component" value="Unplaced"/>
</dbReference>
<dbReference type="InterPro" id="IPR013525">
    <property type="entry name" value="ABC2_TM"/>
</dbReference>
<dbReference type="AlphaFoldDB" id="A0A803M187"/>
<evidence type="ECO:0000313" key="10">
    <source>
        <dbReference type="EnsemblPlants" id="AUR62021719-RA:cds"/>
    </source>
</evidence>
<organism evidence="10 11">
    <name type="scientific">Chenopodium quinoa</name>
    <name type="common">Quinoa</name>
    <dbReference type="NCBI Taxonomy" id="63459"/>
    <lineage>
        <taxon>Eukaryota</taxon>
        <taxon>Viridiplantae</taxon>
        <taxon>Streptophyta</taxon>
        <taxon>Embryophyta</taxon>
        <taxon>Tracheophyta</taxon>
        <taxon>Spermatophyta</taxon>
        <taxon>Magnoliopsida</taxon>
        <taxon>eudicotyledons</taxon>
        <taxon>Gunneridae</taxon>
        <taxon>Pentapetalae</taxon>
        <taxon>Caryophyllales</taxon>
        <taxon>Chenopodiaceae</taxon>
        <taxon>Chenopodioideae</taxon>
        <taxon>Atripliceae</taxon>
        <taxon>Chenopodium</taxon>
    </lineage>
</organism>
<dbReference type="PROSITE" id="PS50893">
    <property type="entry name" value="ABC_TRANSPORTER_2"/>
    <property type="match status" value="1"/>
</dbReference>
<dbReference type="InterPro" id="IPR003439">
    <property type="entry name" value="ABC_transporter-like_ATP-bd"/>
</dbReference>
<dbReference type="PROSITE" id="PS00211">
    <property type="entry name" value="ABC_TRANSPORTER_1"/>
    <property type="match status" value="1"/>
</dbReference>
<dbReference type="GO" id="GO:0016887">
    <property type="term" value="F:ATP hydrolysis activity"/>
    <property type="evidence" value="ECO:0007669"/>
    <property type="project" value="InterPro"/>
</dbReference>
<feature type="domain" description="ABC transporter" evidence="9">
    <location>
        <begin position="560"/>
        <end position="797"/>
    </location>
</feature>
<evidence type="ECO:0000256" key="8">
    <source>
        <dbReference type="SAM" id="Phobius"/>
    </source>
</evidence>
<evidence type="ECO:0000256" key="4">
    <source>
        <dbReference type="ARBA" id="ARBA00022741"/>
    </source>
</evidence>
<dbReference type="GO" id="GO:0016020">
    <property type="term" value="C:membrane"/>
    <property type="evidence" value="ECO:0007669"/>
    <property type="project" value="UniProtKB-SubCell"/>
</dbReference>
<dbReference type="Pfam" id="PF24526">
    <property type="entry name" value="ABCA12_C"/>
    <property type="match status" value="1"/>
</dbReference>
<feature type="transmembrane region" description="Helical" evidence="8">
    <location>
        <begin position="377"/>
        <end position="399"/>
    </location>
</feature>
<dbReference type="PANTHER" id="PTHR19229:SF154">
    <property type="entry name" value="ABC TRANSPORTER A FAMILY MEMBER 3-RELATED"/>
    <property type="match status" value="1"/>
</dbReference>
<feature type="transmembrane region" description="Helical" evidence="8">
    <location>
        <begin position="34"/>
        <end position="52"/>
    </location>
</feature>
<dbReference type="GO" id="GO:0005524">
    <property type="term" value="F:ATP binding"/>
    <property type="evidence" value="ECO:0007669"/>
    <property type="project" value="UniProtKB-KW"/>
</dbReference>
<evidence type="ECO:0000313" key="11">
    <source>
        <dbReference type="Proteomes" id="UP000596660"/>
    </source>
</evidence>
<dbReference type="Gene3D" id="3.40.50.300">
    <property type="entry name" value="P-loop containing nucleotide triphosphate hydrolases"/>
    <property type="match status" value="1"/>
</dbReference>
<feature type="transmembrane region" description="Helical" evidence="8">
    <location>
        <begin position="337"/>
        <end position="365"/>
    </location>
</feature>
<dbReference type="GO" id="GO:0005319">
    <property type="term" value="F:lipid transporter activity"/>
    <property type="evidence" value="ECO:0007669"/>
    <property type="project" value="TreeGrafter"/>
</dbReference>
<accession>A0A803M187</accession>
<dbReference type="InterPro" id="IPR027417">
    <property type="entry name" value="P-loop_NTPase"/>
</dbReference>
<sequence length="886" mass="100034">MANASPSKASYWAQSNALLRKNLTYQKRNKCQNCCLFVFPVLILVLLVVVQYEIEKQSLIEKPKPPVPNPPERLPVLQIPSQYSLAVRSKLLPFQDLPNPSCRNDSSCPATFLYTASNQSFAKGLVGDMFPTATSVNSSDLLELLVLGTDTFSVEDDLSYEYSKLYYLQHKCNKSLSISFPLTEKKIELKCMEGLTLWRNSYSDINDEMYKGDFRVNTKEEEEFAGAFDLQNSESSQFNVVVWYKTPEEVVRLLNMVSNAYLQFLQGKSAGIPLEFMKDMPTHNYENSPKFVTLLSTLLFIWIIVWLFPVILQALVYEKQHKLRMMMKMNGLGDRAYWTISYGYFVIVSLIYMLCFVAVGSLLGLSFFKLNDYSIQFVFYFVYVNLQVSVAFLATGLFSNVKTASVVGYLLVFLTGLLGNFLFKSLLVKPFPKIWVVILELYPGFSLFRGLYELQQYAFDGSMVGDSGMEWRDLNNPDNGMREVIIIMLVEWVVTVILAYFFDQMSSSGSWWKKLSSSARLPNFRSNESQDSLDAEKIDVVQERETVKQSILESAESHPFLCDNIRKVYPARDGNPPKIAVKGMYLALPQSGCFGMLGPNGAGKTSFISMMIGLTKPTSGTAFINGLDIRTNMDEVYSMIGVCPQDNLLWETLTGREHLMFYGRLKGLRDTVLKEAVEESLKNVNLYYGGFADKQTGKYSGGMKRRLSVAISLIGDPKVVFMDEPSTGLDPASRNNLWNVVKRAKQDRAIVLTTHSMEEAEALCDRLGIFVNGDMQCIADAKELKARYGGLLVFTMTTTVDYNAEVENMMKLICPNAHKIYHLAGTQKFELPKNEVRIADIFQAVEIAKVRFPVHAWGLADTTLEDVFIKVAKLGNLTLDENFVGV</sequence>
<keyword evidence="11" id="KW-1185">Reference proteome</keyword>
<dbReference type="InterPro" id="IPR017871">
    <property type="entry name" value="ABC_transporter-like_CS"/>
</dbReference>
<evidence type="ECO:0000256" key="3">
    <source>
        <dbReference type="ARBA" id="ARBA00022692"/>
    </source>
</evidence>
<dbReference type="CDD" id="cd03263">
    <property type="entry name" value="ABC_subfamily_A"/>
    <property type="match status" value="1"/>
</dbReference>
<keyword evidence="5" id="KW-0067">ATP-binding</keyword>
<dbReference type="Pfam" id="PF12698">
    <property type="entry name" value="ABC2_membrane_3"/>
    <property type="match status" value="1"/>
</dbReference>
<feature type="transmembrane region" description="Helical" evidence="8">
    <location>
        <begin position="406"/>
        <end position="423"/>
    </location>
</feature>
<evidence type="ECO:0000256" key="2">
    <source>
        <dbReference type="ARBA" id="ARBA00008526"/>
    </source>
</evidence>
<evidence type="ECO:0000256" key="6">
    <source>
        <dbReference type="ARBA" id="ARBA00022989"/>
    </source>
</evidence>
<dbReference type="Pfam" id="PF00005">
    <property type="entry name" value="ABC_tran"/>
    <property type="match status" value="1"/>
</dbReference>
<dbReference type="PANTHER" id="PTHR19229">
    <property type="entry name" value="ATP-BINDING CASSETTE TRANSPORTER SUBFAMILY A ABCA"/>
    <property type="match status" value="1"/>
</dbReference>
<comment type="subcellular location">
    <subcellularLocation>
        <location evidence="1">Membrane</location>
        <topology evidence="1">Multi-pass membrane protein</topology>
    </subcellularLocation>
</comment>
<evidence type="ECO:0000256" key="1">
    <source>
        <dbReference type="ARBA" id="ARBA00004141"/>
    </source>
</evidence>
<dbReference type="FunFam" id="3.40.50.300:FF:000633">
    <property type="entry name" value="ABC transporter A family member 7"/>
    <property type="match status" value="1"/>
</dbReference>
<evidence type="ECO:0000259" key="9">
    <source>
        <dbReference type="PROSITE" id="PS50893"/>
    </source>
</evidence>
<keyword evidence="4" id="KW-0547">Nucleotide-binding</keyword>
<keyword evidence="6 8" id="KW-1133">Transmembrane helix</keyword>
<dbReference type="EnsemblPlants" id="AUR62021719-RA">
    <property type="protein sequence ID" value="AUR62021719-RA:cds"/>
    <property type="gene ID" value="AUR62021719"/>
</dbReference>
<dbReference type="InterPro" id="IPR003593">
    <property type="entry name" value="AAA+_ATPase"/>
</dbReference>
<keyword evidence="3 8" id="KW-0812">Transmembrane</keyword>
<dbReference type="SMART" id="SM00382">
    <property type="entry name" value="AAA"/>
    <property type="match status" value="1"/>
</dbReference>
<dbReference type="InterPro" id="IPR026082">
    <property type="entry name" value="ABCA"/>
</dbReference>
<comment type="similarity">
    <text evidence="2">Belongs to the ABC transporter superfamily. ABCA family. CPR flippase (TC 3.A.1.211) subfamily.</text>
</comment>